<evidence type="ECO:0000313" key="2">
    <source>
        <dbReference type="EMBL" id="MFC6660604.1"/>
    </source>
</evidence>
<gene>
    <name evidence="2" type="ORF">ACFP90_09730</name>
</gene>
<evidence type="ECO:0000259" key="1">
    <source>
        <dbReference type="PROSITE" id="PS50819"/>
    </source>
</evidence>
<dbReference type="Gene3D" id="2.170.16.10">
    <property type="entry name" value="Hedgehog/Intein (Hint) domain"/>
    <property type="match status" value="1"/>
</dbReference>
<comment type="caution">
    <text evidence="2">The sequence shown here is derived from an EMBL/GenBank/DDBJ whole genome shotgun (WGS) entry which is preliminary data.</text>
</comment>
<name>A0ABW1ZLI5_9DEIO</name>
<dbReference type="InterPro" id="IPR006142">
    <property type="entry name" value="INTEIN"/>
</dbReference>
<keyword evidence="3" id="KW-1185">Reference proteome</keyword>
<feature type="domain" description="DOD-type homing endonuclease" evidence="1">
    <location>
        <begin position="150"/>
        <end position="285"/>
    </location>
</feature>
<organism evidence="2 3">
    <name type="scientific">Deinococcus multiflagellatus</name>
    <dbReference type="NCBI Taxonomy" id="1656887"/>
    <lineage>
        <taxon>Bacteria</taxon>
        <taxon>Thermotogati</taxon>
        <taxon>Deinococcota</taxon>
        <taxon>Deinococci</taxon>
        <taxon>Deinococcales</taxon>
        <taxon>Deinococcaceae</taxon>
        <taxon>Deinococcus</taxon>
    </lineage>
</organism>
<dbReference type="SUPFAM" id="SSF51294">
    <property type="entry name" value="Hedgehog/intein (Hint) domain"/>
    <property type="match status" value="1"/>
</dbReference>
<dbReference type="Gene3D" id="3.10.28.10">
    <property type="entry name" value="Homing endonucleases"/>
    <property type="match status" value="1"/>
</dbReference>
<dbReference type="RefSeq" id="WP_380058212.1">
    <property type="nucleotide sequence ID" value="NZ_JBHSWB010000001.1"/>
</dbReference>
<dbReference type="PRINTS" id="PR00379">
    <property type="entry name" value="INTEIN"/>
</dbReference>
<proteinExistence type="predicted"/>
<reference evidence="3" key="1">
    <citation type="journal article" date="2019" name="Int. J. Syst. Evol. Microbiol.">
        <title>The Global Catalogue of Microorganisms (GCM) 10K type strain sequencing project: providing services to taxonomists for standard genome sequencing and annotation.</title>
        <authorList>
            <consortium name="The Broad Institute Genomics Platform"/>
            <consortium name="The Broad Institute Genome Sequencing Center for Infectious Disease"/>
            <person name="Wu L."/>
            <person name="Ma J."/>
        </authorList>
    </citation>
    <scope>NUCLEOTIDE SEQUENCE [LARGE SCALE GENOMIC DNA]</scope>
    <source>
        <strain evidence="3">CCUG 63830</strain>
    </source>
</reference>
<dbReference type="PROSITE" id="PS50819">
    <property type="entry name" value="INTEIN_ENDONUCLEASE"/>
    <property type="match status" value="1"/>
</dbReference>
<accession>A0ABW1ZLI5</accession>
<dbReference type="InterPro" id="IPR027434">
    <property type="entry name" value="Homing_endonucl"/>
</dbReference>
<sequence length="309" mass="34127">MASGVYKNIEDVQIGDRVLNMHGRPVTVVNAWCTGIREVMAVRHVHSPRETVVTPDHQFWVGDLSTVGAATLSSRGYAGVLNKPTRSGDSKIRWKAVGEAQGDVFLMPRTLHFEWPETFQIHLGDFAVRQAQLAARAQTELSAGYDLGYLFGTFLGDGHAFLNHNGSETRTGSEIGRVDWYFSSEEGHIADKLIETVQRVTGLTPVRKPDGNIIRIYLYSLPWARLLAQFGKRDQKTLPQAYRAAHPGYLQGLKDGLLDSDGYVAADGRQCFVNTSRDLMELFGLLCHLTEGSLPNMQVEPGNVGGSRV</sequence>
<protein>
    <recommendedName>
        <fullName evidence="1">DOD-type homing endonuclease domain-containing protein</fullName>
    </recommendedName>
</protein>
<evidence type="ECO:0000313" key="3">
    <source>
        <dbReference type="Proteomes" id="UP001596317"/>
    </source>
</evidence>
<dbReference type="InterPro" id="IPR004042">
    <property type="entry name" value="Intein_endonuc_central"/>
</dbReference>
<dbReference type="InterPro" id="IPR036844">
    <property type="entry name" value="Hint_dom_sf"/>
</dbReference>
<dbReference type="EMBL" id="JBHSWB010000001">
    <property type="protein sequence ID" value="MFC6660604.1"/>
    <property type="molecule type" value="Genomic_DNA"/>
</dbReference>
<dbReference type="Proteomes" id="UP001596317">
    <property type="component" value="Unassembled WGS sequence"/>
</dbReference>